<evidence type="ECO:0000313" key="2">
    <source>
        <dbReference type="EMBL" id="KMT65813.1"/>
    </source>
</evidence>
<comment type="caution">
    <text evidence="2">The sequence shown here is derived from an EMBL/GenBank/DDBJ whole genome shotgun (WGS) entry which is preliminary data.</text>
</comment>
<sequence>MKKLTSLLTTSDTGDLAQSFPANFDSSSEILILGSMPGRISLAQQAYYAHPRNAFWPIMANLYEFDLNLPYPERLKCLASHKIALWDVMAECERKGSLDSDIKSDTIIPNDFNWLFQQAPNLRKVCFNGQKAAQVFKRHVMKNLTQAEQIQFHVLASTSPAYAALKFQDKLAQWKAVLV</sequence>
<keyword evidence="3" id="KW-1185">Reference proteome</keyword>
<dbReference type="EMBL" id="LAZL01000009">
    <property type="protein sequence ID" value="KMT65813.1"/>
    <property type="molecule type" value="Genomic_DNA"/>
</dbReference>
<gene>
    <name evidence="2" type="ORF">XM47_07395</name>
</gene>
<accession>A0A0J8GYK5</accession>
<dbReference type="SUPFAM" id="SSF52141">
    <property type="entry name" value="Uracil-DNA glycosylase-like"/>
    <property type="match status" value="1"/>
</dbReference>
<dbReference type="OrthoDB" id="9799921at2"/>
<protein>
    <recommendedName>
        <fullName evidence="1">Uracil-DNA glycosylase-like domain-containing protein</fullName>
    </recommendedName>
</protein>
<dbReference type="InterPro" id="IPR036895">
    <property type="entry name" value="Uracil-DNA_glycosylase-like_sf"/>
</dbReference>
<dbReference type="Gene3D" id="3.40.470.10">
    <property type="entry name" value="Uracil-DNA glycosylase-like domain"/>
    <property type="match status" value="1"/>
</dbReference>
<dbReference type="STRING" id="1513271.XM47_07395"/>
<dbReference type="Proteomes" id="UP000037600">
    <property type="component" value="Unassembled WGS sequence"/>
</dbReference>
<evidence type="ECO:0000313" key="3">
    <source>
        <dbReference type="Proteomes" id="UP000037600"/>
    </source>
</evidence>
<dbReference type="SMART" id="SM00987">
    <property type="entry name" value="UreE_C"/>
    <property type="match status" value="1"/>
</dbReference>
<proteinExistence type="predicted"/>
<dbReference type="Pfam" id="PF03167">
    <property type="entry name" value="UDG"/>
    <property type="match status" value="1"/>
</dbReference>
<organism evidence="2 3">
    <name type="scientific">Catenovulum maritimum</name>
    <dbReference type="NCBI Taxonomy" id="1513271"/>
    <lineage>
        <taxon>Bacteria</taxon>
        <taxon>Pseudomonadati</taxon>
        <taxon>Pseudomonadota</taxon>
        <taxon>Gammaproteobacteria</taxon>
        <taxon>Alteromonadales</taxon>
        <taxon>Alteromonadaceae</taxon>
        <taxon>Catenovulum</taxon>
    </lineage>
</organism>
<reference evidence="2 3" key="1">
    <citation type="submission" date="2015-04" db="EMBL/GenBank/DDBJ databases">
        <title>Draft Genome Sequence of the Novel Agar-Digesting Marine Bacterium Q1.</title>
        <authorList>
            <person name="Li Y."/>
            <person name="Li D."/>
            <person name="Chen G."/>
            <person name="Du Z."/>
        </authorList>
    </citation>
    <scope>NUCLEOTIDE SEQUENCE [LARGE SCALE GENOMIC DNA]</scope>
    <source>
        <strain evidence="2 3">Q1</strain>
    </source>
</reference>
<dbReference type="SMART" id="SM00986">
    <property type="entry name" value="UDG"/>
    <property type="match status" value="1"/>
</dbReference>
<evidence type="ECO:0000259" key="1">
    <source>
        <dbReference type="SMART" id="SM00986"/>
    </source>
</evidence>
<dbReference type="RefSeq" id="WP_048691219.1">
    <property type="nucleotide sequence ID" value="NZ_KQ130486.1"/>
</dbReference>
<dbReference type="NCBIfam" id="TIGR04274">
    <property type="entry name" value="hypoxanDNAglyco"/>
    <property type="match status" value="1"/>
</dbReference>
<dbReference type="AlphaFoldDB" id="A0A0J8GYK5"/>
<dbReference type="CDD" id="cd10032">
    <property type="entry name" value="UDG-F6_HDG"/>
    <property type="match status" value="1"/>
</dbReference>
<dbReference type="InterPro" id="IPR026353">
    <property type="entry name" value="Hypoxan-DNA_Glyclase"/>
</dbReference>
<dbReference type="InterPro" id="IPR005122">
    <property type="entry name" value="Uracil-DNA_glycosylase-like"/>
</dbReference>
<feature type="domain" description="Uracil-DNA glycosylase-like" evidence="1">
    <location>
        <begin position="21"/>
        <end position="178"/>
    </location>
</feature>
<dbReference type="PATRIC" id="fig|1513271.3.peg.1514"/>
<name>A0A0J8GYK5_9ALTE</name>